<dbReference type="RefSeq" id="WP_188839761.1">
    <property type="nucleotide sequence ID" value="NZ_BMOT01000001.1"/>
</dbReference>
<protein>
    <recommendedName>
        <fullName evidence="8">Carbamoyltransferase HypF</fullName>
        <ecNumber evidence="8">6.2.-.-</ecNumber>
    </recommendedName>
</protein>
<dbReference type="InterPro" id="IPR006070">
    <property type="entry name" value="Sua5-like_dom"/>
</dbReference>
<evidence type="ECO:0000256" key="8">
    <source>
        <dbReference type="PIRNR" id="PIRNR006256"/>
    </source>
</evidence>
<evidence type="ECO:0000256" key="6">
    <source>
        <dbReference type="ARBA" id="ARBA00022833"/>
    </source>
</evidence>
<feature type="active site" evidence="9">
    <location>
        <position position="43"/>
    </location>
</feature>
<dbReference type="Gene3D" id="3.90.870.50">
    <property type="match status" value="1"/>
</dbReference>
<dbReference type="PANTHER" id="PTHR42959:SF1">
    <property type="entry name" value="CARBAMOYLTRANSFERASE HYPF"/>
    <property type="match status" value="1"/>
</dbReference>
<proteinExistence type="inferred from homology"/>
<keyword evidence="3 12" id="KW-0436">Ligase</keyword>
<evidence type="ECO:0000259" key="11">
    <source>
        <dbReference type="PROSITE" id="PS51163"/>
    </source>
</evidence>
<reference evidence="12 13" key="1">
    <citation type="submission" date="2022-01" db="EMBL/GenBank/DDBJ databases">
        <title>Whole genome-based taxonomy of the Shewanellaceae.</title>
        <authorList>
            <person name="Martin-Rodriguez A.J."/>
        </authorList>
    </citation>
    <scope>NUCLEOTIDE SEQUENCE [LARGE SCALE GENOMIC DNA]</scope>
    <source>
        <strain evidence="12 13">JCM 17801</strain>
    </source>
</reference>
<dbReference type="InterPro" id="IPR041440">
    <property type="entry name" value="HypF_C"/>
</dbReference>
<comment type="function">
    <text evidence="8">Involved in the maturation of [NiFe] hydrogenases. Along with HypE, it catalyzes the synthesis of the CN ligands of the active site iron of [NiFe]-hydrogenases. HypF functions as a carbamoyl transferase using carbamoylphosphate as a substrate and transferring the carboxamido moiety in an ATP-dependent reaction to the thiolate of the C-terminal cysteine of HypE yielding a protein-S-carboxamide.</text>
</comment>
<dbReference type="SUPFAM" id="SSF54975">
    <property type="entry name" value="Acylphosphatase/BLUF domain-like"/>
    <property type="match status" value="1"/>
</dbReference>
<keyword evidence="4" id="KW-0479">Metal-binding</keyword>
<keyword evidence="9" id="KW-0378">Hydrolase</keyword>
<evidence type="ECO:0000259" key="10">
    <source>
        <dbReference type="PROSITE" id="PS51160"/>
    </source>
</evidence>
<evidence type="ECO:0000313" key="13">
    <source>
        <dbReference type="Proteomes" id="UP001203212"/>
    </source>
</evidence>
<dbReference type="Pfam" id="PF07503">
    <property type="entry name" value="zf-HYPF"/>
    <property type="match status" value="2"/>
</dbReference>
<keyword evidence="6" id="KW-0862">Zinc</keyword>
<feature type="active site" evidence="9">
    <location>
        <position position="25"/>
    </location>
</feature>
<dbReference type="PIRSF" id="PIRSF006256">
    <property type="entry name" value="CMPcnvr_hdrg_mat"/>
    <property type="match status" value="1"/>
</dbReference>
<dbReference type="InterPro" id="IPR004421">
    <property type="entry name" value="Carbamoyltransferase_HypF"/>
</dbReference>
<evidence type="ECO:0000256" key="5">
    <source>
        <dbReference type="ARBA" id="ARBA00022771"/>
    </source>
</evidence>
<dbReference type="EC" id="6.2.-.-" evidence="8"/>
<comment type="pathway">
    <text evidence="1 8">Protein modification; [NiFe] hydrogenase maturation.</text>
</comment>
<comment type="caution">
    <text evidence="12">The sequence shown here is derived from an EMBL/GenBank/DDBJ whole genome shotgun (WGS) entry which is preliminary data.</text>
</comment>
<dbReference type="NCBIfam" id="TIGR00143">
    <property type="entry name" value="hypF"/>
    <property type="match status" value="1"/>
</dbReference>
<dbReference type="PANTHER" id="PTHR42959">
    <property type="entry name" value="CARBAMOYLTRANSFERASE"/>
    <property type="match status" value="1"/>
</dbReference>
<evidence type="ECO:0000256" key="3">
    <source>
        <dbReference type="ARBA" id="ARBA00022598"/>
    </source>
</evidence>
<evidence type="ECO:0000256" key="9">
    <source>
        <dbReference type="PROSITE-ProRule" id="PRU00520"/>
    </source>
</evidence>
<dbReference type="InterPro" id="IPR017945">
    <property type="entry name" value="DHBP_synth_RibB-like_a/b_dom"/>
</dbReference>
<evidence type="ECO:0000256" key="7">
    <source>
        <dbReference type="ARBA" id="ARBA00048220"/>
    </source>
</evidence>
<dbReference type="GO" id="GO:0016874">
    <property type="term" value="F:ligase activity"/>
    <property type="evidence" value="ECO:0007669"/>
    <property type="project" value="UniProtKB-KW"/>
</dbReference>
<comment type="catalytic activity">
    <reaction evidence="9">
        <text>an acyl phosphate + H2O = a carboxylate + phosphate + H(+)</text>
        <dbReference type="Rhea" id="RHEA:14965"/>
        <dbReference type="ChEBI" id="CHEBI:15377"/>
        <dbReference type="ChEBI" id="CHEBI:15378"/>
        <dbReference type="ChEBI" id="CHEBI:29067"/>
        <dbReference type="ChEBI" id="CHEBI:43474"/>
        <dbReference type="ChEBI" id="CHEBI:59918"/>
        <dbReference type="EC" id="3.6.1.7"/>
    </reaction>
</comment>
<accession>A0ABT0KXH6</accession>
<evidence type="ECO:0000313" key="12">
    <source>
        <dbReference type="EMBL" id="MCL1116074.1"/>
    </source>
</evidence>
<evidence type="ECO:0000256" key="4">
    <source>
        <dbReference type="ARBA" id="ARBA00022723"/>
    </source>
</evidence>
<dbReference type="InterPro" id="IPR011125">
    <property type="entry name" value="Znf_HypF"/>
</dbReference>
<dbReference type="PROSITE" id="PS51163">
    <property type="entry name" value="YRDC"/>
    <property type="match status" value="1"/>
</dbReference>
<keyword evidence="5" id="KW-0863">Zinc-finger</keyword>
<comment type="catalytic activity">
    <reaction evidence="7 8">
        <text>C-terminal L-cysteinyl-[HypE protein] + carbamoyl phosphate + ATP + H2O = C-terminal S-carboxamide-L-cysteinyl-[HypE protein] + AMP + phosphate + diphosphate + H(+)</text>
        <dbReference type="Rhea" id="RHEA:55636"/>
        <dbReference type="Rhea" id="RHEA-COMP:14247"/>
        <dbReference type="Rhea" id="RHEA-COMP:14392"/>
        <dbReference type="ChEBI" id="CHEBI:15377"/>
        <dbReference type="ChEBI" id="CHEBI:15378"/>
        <dbReference type="ChEBI" id="CHEBI:30616"/>
        <dbReference type="ChEBI" id="CHEBI:33019"/>
        <dbReference type="ChEBI" id="CHEBI:43474"/>
        <dbReference type="ChEBI" id="CHEBI:58228"/>
        <dbReference type="ChEBI" id="CHEBI:76913"/>
        <dbReference type="ChEBI" id="CHEBI:139126"/>
        <dbReference type="ChEBI" id="CHEBI:456215"/>
    </reaction>
</comment>
<dbReference type="Gene3D" id="3.30.420.360">
    <property type="match status" value="1"/>
</dbReference>
<gene>
    <name evidence="12" type="primary">hypF</name>
    <name evidence="12" type="ORF">L2689_02295</name>
</gene>
<comment type="similarity">
    <text evidence="2 8">Belongs to the carbamoyltransferase HypF family.</text>
</comment>
<name>A0ABT0KXH6_9GAMM</name>
<dbReference type="InterPro" id="IPR055128">
    <property type="entry name" value="HypF_C_2"/>
</dbReference>
<keyword evidence="13" id="KW-1185">Reference proteome</keyword>
<feature type="domain" description="Acylphosphatase-like" evidence="10">
    <location>
        <begin position="10"/>
        <end position="97"/>
    </location>
</feature>
<dbReference type="InterPro" id="IPR036046">
    <property type="entry name" value="Acylphosphatase-like_dom_sf"/>
</dbReference>
<feature type="domain" description="YrdC-like" evidence="11">
    <location>
        <begin position="209"/>
        <end position="399"/>
    </location>
</feature>
<sequence>MKQKSALLLQKQITAKGIVQGVGFRPYVYRLADALKLKGTVLNDSRGVEVVLQGAKEQIDAFIFELQTTPPPLARIDELICIQQDIIEVFEQFNILKSEANDIQAIVAVSADKSTCQDCLDEINNPANRHYHYPFTNCTNCGPRYTIINQLPYDRHLTSMAAFSMCDDCAKAYHDPLDRRYHAQPVSCPVCGPQLRVYIDNEFVDCPSQHVIAITVKLLTQGKIIALKGLGGFHLICDATNEHAVSTLRQRKHRPAKPLAVMVPNIKQAKQFAKGTDFEWQVLTSAEKPIILLNKLTQDKGETPFLAASVAPGIDRIGLFLPYTPLHHLLLEAFNKPIVATSANRSGEPIIGDIAGIFACLGDVVDAVVDHNRPIANACDDSVVQVINGQLQVIRLARGYAPLTLSHGLTTSSIKPILAVGAQQKNTIALAFNRNMILSPHIGDLFSIEADQYFKDNLATFKRLYQFSPSAIVSDHHPDYSPSKWAQQFVQHHHGVDLVSIQHHYAHILAVMAANQYQHQVIGFSFDGTGLGEDDELWGSEVMLADTSQFTTLGHFSSFKLIGGEQAIKHPVRILLSLLFETFSLEDIKKLPIKAIQQLSDTSLNNLHKLWLSHHHCMPCRSVGRLFDALAVALGLIDSNQFEGQAGMMIESQAAKMDLNGNNPSINLPELSITSILVDNKTVWQSHDLFKQIINLISQVETPNKTLVSYLCHQFIETIANAVNDVAQQHPQYPLVFTGGVFQNKRLLHRCLTNAESNQHQVLPSKYVPVNDGGIALGQLWYGLNNQQNENWVTNSN</sequence>
<dbReference type="Pfam" id="PF00708">
    <property type="entry name" value="Acylphosphatase"/>
    <property type="match status" value="1"/>
</dbReference>
<dbReference type="Pfam" id="PF17788">
    <property type="entry name" value="HypF_C"/>
    <property type="match status" value="1"/>
</dbReference>
<dbReference type="EMBL" id="JAKILK010000001">
    <property type="protein sequence ID" value="MCL1116074.1"/>
    <property type="molecule type" value="Genomic_DNA"/>
</dbReference>
<dbReference type="InterPro" id="IPR001792">
    <property type="entry name" value="Acylphosphatase-like_dom"/>
</dbReference>
<dbReference type="InterPro" id="IPR051060">
    <property type="entry name" value="Carbamoyltrans_HypF-like"/>
</dbReference>
<dbReference type="Gene3D" id="3.30.110.120">
    <property type="match status" value="1"/>
</dbReference>
<dbReference type="SUPFAM" id="SSF55821">
    <property type="entry name" value="YrdC/RibB"/>
    <property type="match status" value="1"/>
</dbReference>
<evidence type="ECO:0000256" key="2">
    <source>
        <dbReference type="ARBA" id="ARBA00008097"/>
    </source>
</evidence>
<evidence type="ECO:0000256" key="1">
    <source>
        <dbReference type="ARBA" id="ARBA00004711"/>
    </source>
</evidence>
<dbReference type="Pfam" id="PF01300">
    <property type="entry name" value="Sua5_yciO_yrdC"/>
    <property type="match status" value="1"/>
</dbReference>
<dbReference type="Proteomes" id="UP001203212">
    <property type="component" value="Unassembled WGS sequence"/>
</dbReference>
<dbReference type="PROSITE" id="PS51160">
    <property type="entry name" value="ACYLPHOSPHATASE_3"/>
    <property type="match status" value="1"/>
</dbReference>
<dbReference type="Pfam" id="PF22521">
    <property type="entry name" value="HypF_C_2"/>
    <property type="match status" value="1"/>
</dbReference>
<dbReference type="Gene3D" id="3.30.420.40">
    <property type="match status" value="1"/>
</dbReference>
<organism evidence="12 13">
    <name type="scientific">Shewanella aestuarii</name>
    <dbReference type="NCBI Taxonomy" id="1028752"/>
    <lineage>
        <taxon>Bacteria</taxon>
        <taxon>Pseudomonadati</taxon>
        <taxon>Pseudomonadota</taxon>
        <taxon>Gammaproteobacteria</taxon>
        <taxon>Alteromonadales</taxon>
        <taxon>Shewanellaceae</taxon>
        <taxon>Shewanella</taxon>
    </lineage>
</organism>